<name>A0AB39HL81_9VIBR</name>
<keyword evidence="1" id="KW-0472">Membrane</keyword>
<protein>
    <recommendedName>
        <fullName evidence="3">Mobilization protein</fullName>
    </recommendedName>
</protein>
<gene>
    <name evidence="2" type="ORF">AB0763_14510</name>
</gene>
<evidence type="ECO:0000256" key="1">
    <source>
        <dbReference type="SAM" id="Phobius"/>
    </source>
</evidence>
<accession>A0AB39HL81</accession>
<organism evidence="2">
    <name type="scientific">Vibrio sp. HB236076</name>
    <dbReference type="NCBI Taxonomy" id="3232307"/>
    <lineage>
        <taxon>Bacteria</taxon>
        <taxon>Pseudomonadati</taxon>
        <taxon>Pseudomonadota</taxon>
        <taxon>Gammaproteobacteria</taxon>
        <taxon>Vibrionales</taxon>
        <taxon>Vibrionaceae</taxon>
        <taxon>Vibrio</taxon>
    </lineage>
</organism>
<keyword evidence="1" id="KW-0812">Transmembrane</keyword>
<reference evidence="2" key="1">
    <citation type="submission" date="2024-07" db="EMBL/GenBank/DDBJ databases">
        <title>Genome Analysis of a Potential Novel Vibrio Species Secreting pH- and Thermo-stable Alginate Lyase and its Application in Producing Alginate Oligosaccharides.</title>
        <authorList>
            <person name="Huang H."/>
            <person name="Bao K."/>
        </authorList>
    </citation>
    <scope>NUCLEOTIDE SEQUENCE</scope>
    <source>
        <strain evidence="2">HB236076</strain>
        <plasmid evidence="2">p-HB236076</plasmid>
    </source>
</reference>
<dbReference type="EMBL" id="CP162602">
    <property type="protein sequence ID" value="XDK26985.1"/>
    <property type="molecule type" value="Genomic_DNA"/>
</dbReference>
<evidence type="ECO:0000313" key="2">
    <source>
        <dbReference type="EMBL" id="XDK26985.1"/>
    </source>
</evidence>
<sequence length="52" mass="6211">MINLTNTRQNSDRNELKQDIFELRQSIKKFRLLTLCFFAPLAAISIVYLLFY</sequence>
<proteinExistence type="predicted"/>
<keyword evidence="2" id="KW-0614">Plasmid</keyword>
<evidence type="ECO:0008006" key="3">
    <source>
        <dbReference type="Google" id="ProtNLM"/>
    </source>
</evidence>
<dbReference type="RefSeq" id="WP_306099899.1">
    <property type="nucleotide sequence ID" value="NZ_CP162602.1"/>
</dbReference>
<geneLocation type="plasmid" evidence="2">
    <name>p-HB236076</name>
</geneLocation>
<feature type="transmembrane region" description="Helical" evidence="1">
    <location>
        <begin position="32"/>
        <end position="51"/>
    </location>
</feature>
<dbReference type="KEGG" id="vih:AB0763_14510"/>
<keyword evidence="1" id="KW-1133">Transmembrane helix</keyword>
<dbReference type="AlphaFoldDB" id="A0AB39HL81"/>